<gene>
    <name evidence="3" type="ORF">GGD55_001732</name>
</gene>
<dbReference type="AlphaFoldDB" id="A0A7W8U903"/>
<comment type="caution">
    <text evidence="3">The sequence shown here is derived from an EMBL/GenBank/DDBJ whole genome shotgun (WGS) entry which is preliminary data.</text>
</comment>
<keyword evidence="1" id="KW-0472">Membrane</keyword>
<proteinExistence type="predicted"/>
<protein>
    <recommendedName>
        <fullName evidence="2">DUF2726 domain-containing protein</fullName>
    </recommendedName>
</protein>
<dbReference type="Pfam" id="PF10881">
    <property type="entry name" value="DUF2726"/>
    <property type="match status" value="1"/>
</dbReference>
<evidence type="ECO:0000313" key="4">
    <source>
        <dbReference type="Proteomes" id="UP000585507"/>
    </source>
</evidence>
<keyword evidence="1" id="KW-1133">Transmembrane helix</keyword>
<dbReference type="Proteomes" id="UP000585507">
    <property type="component" value="Unassembled WGS sequence"/>
</dbReference>
<dbReference type="InterPro" id="IPR024402">
    <property type="entry name" value="DUF2726"/>
</dbReference>
<keyword evidence="4" id="KW-1185">Reference proteome</keyword>
<organism evidence="3 4">
    <name type="scientific">Rhizobium giardinii</name>
    <dbReference type="NCBI Taxonomy" id="56731"/>
    <lineage>
        <taxon>Bacteria</taxon>
        <taxon>Pseudomonadati</taxon>
        <taxon>Pseudomonadota</taxon>
        <taxon>Alphaproteobacteria</taxon>
        <taxon>Hyphomicrobiales</taxon>
        <taxon>Rhizobiaceae</taxon>
        <taxon>Rhizobium/Agrobacterium group</taxon>
        <taxon>Rhizobium</taxon>
    </lineage>
</organism>
<accession>A0A7W8U903</accession>
<evidence type="ECO:0000313" key="3">
    <source>
        <dbReference type="EMBL" id="MBB5535049.1"/>
    </source>
</evidence>
<dbReference type="EMBL" id="JACHBK010000003">
    <property type="protein sequence ID" value="MBB5535049.1"/>
    <property type="molecule type" value="Genomic_DNA"/>
</dbReference>
<name>A0A7W8U903_9HYPH</name>
<keyword evidence="1" id="KW-0812">Transmembrane</keyword>
<evidence type="ECO:0000259" key="2">
    <source>
        <dbReference type="Pfam" id="PF10881"/>
    </source>
</evidence>
<sequence length="253" mass="27736">MDNPQKRWVLFTAPGLFIGALAVGAAGGMTVYDRPAEVLALIEEPFLLILIAVLLVGVFAGMAVEQFRSKMRRQAWRAKNRPRWEEKRGGANLAIGPWSPMLVPGSPKKPDAADQLRIVMGATFTIQPLLNRSEARVFKELDRIVIGCNPSWQVMAQVSLGEVIRSKDAVAHSCINSKRVDLLLVDGDCQPRHAIEYQGGAHHQGSAAARDAVKKEALRRAGIGYYEVVAGHTTPAELRRLVEKLVDRPGTSE</sequence>
<feature type="transmembrane region" description="Helical" evidence="1">
    <location>
        <begin position="46"/>
        <end position="64"/>
    </location>
</feature>
<dbReference type="RefSeq" id="WP_018324375.1">
    <property type="nucleotide sequence ID" value="NZ_JACHBK010000003.1"/>
</dbReference>
<feature type="domain" description="DUF2726" evidence="2">
    <location>
        <begin position="127"/>
        <end position="244"/>
    </location>
</feature>
<reference evidence="3 4" key="1">
    <citation type="submission" date="2020-08" db="EMBL/GenBank/DDBJ databases">
        <title>Genomic Encyclopedia of Type Strains, Phase IV (KMG-V): Genome sequencing to study the core and pangenomes of soil and plant-associated prokaryotes.</title>
        <authorList>
            <person name="Whitman W."/>
        </authorList>
    </citation>
    <scope>NUCLEOTIDE SEQUENCE [LARGE SCALE GENOMIC DNA]</scope>
    <source>
        <strain evidence="3 4">SEMIA 4084</strain>
    </source>
</reference>
<evidence type="ECO:0000256" key="1">
    <source>
        <dbReference type="SAM" id="Phobius"/>
    </source>
</evidence>